<dbReference type="Proteomes" id="UP000000364">
    <property type="component" value="Chromosome"/>
</dbReference>
<evidence type="ECO:0008006" key="3">
    <source>
        <dbReference type="Google" id="ProtNLM"/>
    </source>
</evidence>
<dbReference type="eggNOG" id="ENOG50336RG">
    <property type="taxonomic scope" value="Bacteria"/>
</dbReference>
<gene>
    <name evidence="1" type="ordered locus">llmg_0712</name>
</gene>
<proteinExistence type="predicted"/>
<dbReference type="AlphaFoldDB" id="A2RJ64"/>
<reference evidence="1 2" key="1">
    <citation type="journal article" date="2007" name="J. Bacteriol.">
        <title>The complete genome sequence of the lactic acid bacterial paradigm Lactococcus lactis subsp. cremoris MG1363.</title>
        <authorList>
            <person name="Wegmann U."/>
            <person name="O'Connell-Motherway M."/>
            <person name="Zomer A."/>
            <person name="Buist G."/>
            <person name="Shearman C."/>
            <person name="Canchaya C."/>
            <person name="Ventura M."/>
            <person name="Goesmann A."/>
            <person name="Gasson M.J."/>
            <person name="Kuipers O.P."/>
            <person name="van Sinderen D."/>
            <person name="Kok J."/>
        </authorList>
    </citation>
    <scope>NUCLEOTIDE SEQUENCE [LARGE SCALE GENOMIC DNA]</scope>
    <source>
        <strain evidence="1 2">MG1363</strain>
    </source>
</reference>
<dbReference type="HOGENOM" id="CLU_109355_0_0_9"/>
<dbReference type="NCBIfam" id="TIGR04498">
    <property type="entry name" value="AbiV_defense"/>
    <property type="match status" value="1"/>
</dbReference>
<dbReference type="STRING" id="416870.llmg_0712"/>
<dbReference type="KEGG" id="llm:llmg_0712"/>
<dbReference type="OrthoDB" id="2339983at2"/>
<dbReference type="EMBL" id="AM406671">
    <property type="protein sequence ID" value="CAL97315.1"/>
    <property type="molecule type" value="Genomic_DNA"/>
</dbReference>
<protein>
    <recommendedName>
        <fullName evidence="3">AbiV family abortive infection protein</fullName>
    </recommendedName>
</protein>
<dbReference type="InterPro" id="IPR030987">
    <property type="entry name" value="AbiV"/>
</dbReference>
<evidence type="ECO:0000313" key="2">
    <source>
        <dbReference type="Proteomes" id="UP000000364"/>
    </source>
</evidence>
<accession>A2RJ64</accession>
<dbReference type="RefSeq" id="WP_011834704.1">
    <property type="nucleotide sequence ID" value="NC_009004.1"/>
</dbReference>
<evidence type="ECO:0000313" key="1">
    <source>
        <dbReference type="EMBL" id="CAL97315.1"/>
    </source>
</evidence>
<name>A2RJ64_LACLM</name>
<organism evidence="1 2">
    <name type="scientific">Lactococcus lactis subsp. cremoris (strain MG1363)</name>
    <dbReference type="NCBI Taxonomy" id="416870"/>
    <lineage>
        <taxon>Bacteria</taxon>
        <taxon>Bacillati</taxon>
        <taxon>Bacillota</taxon>
        <taxon>Bacilli</taxon>
        <taxon>Lactobacillales</taxon>
        <taxon>Streptococcaceae</taxon>
        <taxon>Lactococcus</taxon>
        <taxon>Lactococcus cremoris subsp. cremoris</taxon>
    </lineage>
</organism>
<dbReference type="Pfam" id="PF18728">
    <property type="entry name" value="HEPN_AbiV"/>
    <property type="match status" value="1"/>
</dbReference>
<sequence>MFDKDNYALGKMKNTLNTKESKFSLKSTDDLNKCIDHISVLIKDAYLLYTNESFATSTFISITIIEEVGKTHIGMFISENKDIKRGKDPLRNHKSKHAFGSLPTIKMGGRLNKAIGDEMIDKIVEDAETGELISIRESSLYADIIDDILEVPSEKISKEQSRALLLYAIECFDDSLVGYTHHSFEVSETTDELFEKLANNK</sequence>